<evidence type="ECO:0000256" key="2">
    <source>
        <dbReference type="ARBA" id="ARBA00008632"/>
    </source>
</evidence>
<evidence type="ECO:0000256" key="4">
    <source>
        <dbReference type="ARBA" id="ARBA00022473"/>
    </source>
</evidence>
<feature type="compositionally biased region" description="Basic and acidic residues" evidence="7">
    <location>
        <begin position="75"/>
        <end position="89"/>
    </location>
</feature>
<dbReference type="Proteomes" id="UP001208570">
    <property type="component" value="Unassembled WGS sequence"/>
</dbReference>
<dbReference type="GO" id="GO:0016055">
    <property type="term" value="P:Wnt signaling pathway"/>
    <property type="evidence" value="ECO:0007669"/>
    <property type="project" value="UniProtKB-KW"/>
</dbReference>
<dbReference type="GO" id="GO:0005635">
    <property type="term" value="C:nuclear envelope"/>
    <property type="evidence" value="ECO:0007669"/>
    <property type="project" value="UniProtKB-SubCell"/>
</dbReference>
<keyword evidence="5" id="KW-0879">Wnt signaling pathway</keyword>
<keyword evidence="9" id="KW-1185">Reference proteome</keyword>
<comment type="similarity">
    <text evidence="2">Belongs to the CUSTOS family.</text>
</comment>
<comment type="caution">
    <text evidence="8">The sequence shown here is derived from an EMBL/GenBank/DDBJ whole genome shotgun (WGS) entry which is preliminary data.</text>
</comment>
<dbReference type="PANTHER" id="PTHR14482:SF0">
    <property type="entry name" value="PROTEIN CUSTOS"/>
    <property type="match status" value="1"/>
</dbReference>
<reference evidence="8" key="1">
    <citation type="journal article" date="2023" name="Mol. Biol. Evol.">
        <title>Third-Generation Sequencing Reveals the Adaptive Role of the Epigenome in Three Deep-Sea Polychaetes.</title>
        <authorList>
            <person name="Perez M."/>
            <person name="Aroh O."/>
            <person name="Sun Y."/>
            <person name="Lan Y."/>
            <person name="Juniper S.K."/>
            <person name="Young C.R."/>
            <person name="Angers B."/>
            <person name="Qian P.Y."/>
        </authorList>
    </citation>
    <scope>NUCLEOTIDE SEQUENCE</scope>
    <source>
        <strain evidence="8">P08H-3</strain>
    </source>
</reference>
<comment type="subcellular location">
    <subcellularLocation>
        <location evidence="1">Nucleus envelope</location>
    </subcellularLocation>
</comment>
<sequence>MSSSSDSECDGEETKRIKAAAVDFSDIVKNSAGKSNVISFCEQPFLGGLNSDYTNVNKASISTRDGHLKQNLTSKRPDKVREQEPEHELQTTPEFRSFVAKKLAAIIDRSWKCH</sequence>
<dbReference type="AlphaFoldDB" id="A0AAD9N3Q2"/>
<dbReference type="EMBL" id="JAODUP010000236">
    <property type="protein sequence ID" value="KAK2155590.1"/>
    <property type="molecule type" value="Genomic_DNA"/>
</dbReference>
<gene>
    <name evidence="8" type="ORF">LSH36_236g03039</name>
</gene>
<keyword evidence="4" id="KW-0217">Developmental protein</keyword>
<organism evidence="8 9">
    <name type="scientific">Paralvinella palmiformis</name>
    <dbReference type="NCBI Taxonomy" id="53620"/>
    <lineage>
        <taxon>Eukaryota</taxon>
        <taxon>Metazoa</taxon>
        <taxon>Spiralia</taxon>
        <taxon>Lophotrochozoa</taxon>
        <taxon>Annelida</taxon>
        <taxon>Polychaeta</taxon>
        <taxon>Sedentaria</taxon>
        <taxon>Canalipalpata</taxon>
        <taxon>Terebellida</taxon>
        <taxon>Terebelliformia</taxon>
        <taxon>Alvinellidae</taxon>
        <taxon>Paralvinella</taxon>
    </lineage>
</organism>
<evidence type="ECO:0000256" key="6">
    <source>
        <dbReference type="ARBA" id="ARBA00023242"/>
    </source>
</evidence>
<evidence type="ECO:0000256" key="1">
    <source>
        <dbReference type="ARBA" id="ARBA00004259"/>
    </source>
</evidence>
<evidence type="ECO:0000256" key="3">
    <source>
        <dbReference type="ARBA" id="ARBA00013465"/>
    </source>
</evidence>
<evidence type="ECO:0000256" key="7">
    <source>
        <dbReference type="SAM" id="MobiDB-lite"/>
    </source>
</evidence>
<dbReference type="InterPro" id="IPR026694">
    <property type="entry name" value="CUSTOS"/>
</dbReference>
<protein>
    <recommendedName>
        <fullName evidence="3">Protein CUSTOS</fullName>
    </recommendedName>
</protein>
<feature type="region of interest" description="Disordered" evidence="7">
    <location>
        <begin position="62"/>
        <end position="91"/>
    </location>
</feature>
<evidence type="ECO:0000313" key="9">
    <source>
        <dbReference type="Proteomes" id="UP001208570"/>
    </source>
</evidence>
<evidence type="ECO:0000256" key="5">
    <source>
        <dbReference type="ARBA" id="ARBA00022687"/>
    </source>
</evidence>
<evidence type="ECO:0000313" key="8">
    <source>
        <dbReference type="EMBL" id="KAK2155590.1"/>
    </source>
</evidence>
<proteinExistence type="inferred from homology"/>
<name>A0AAD9N3Q2_9ANNE</name>
<accession>A0AAD9N3Q2</accession>
<keyword evidence="6" id="KW-0539">Nucleus</keyword>
<dbReference type="Pfam" id="PF23999">
    <property type="entry name" value="CUSTOS"/>
    <property type="match status" value="1"/>
</dbReference>
<dbReference type="PANTHER" id="PTHR14482">
    <property type="entry name" value="CHROMOSOME 12 ORF 43 HOMOLOG"/>
    <property type="match status" value="1"/>
</dbReference>